<reference evidence="2" key="1">
    <citation type="journal article" date="2022" name="Mol. Ecol. Resour.">
        <title>The genomes of chicory, endive, great burdock and yacon provide insights into Asteraceae palaeo-polyploidization history and plant inulin production.</title>
        <authorList>
            <person name="Fan W."/>
            <person name="Wang S."/>
            <person name="Wang H."/>
            <person name="Wang A."/>
            <person name="Jiang F."/>
            <person name="Liu H."/>
            <person name="Zhao H."/>
            <person name="Xu D."/>
            <person name="Zhang Y."/>
        </authorList>
    </citation>
    <scope>NUCLEOTIDE SEQUENCE [LARGE SCALE GENOMIC DNA]</scope>
    <source>
        <strain evidence="2">cv. Niubang</strain>
    </source>
</reference>
<evidence type="ECO:0000313" key="2">
    <source>
        <dbReference type="Proteomes" id="UP001055879"/>
    </source>
</evidence>
<dbReference type="Proteomes" id="UP001055879">
    <property type="component" value="Linkage Group LG18"/>
</dbReference>
<organism evidence="1 2">
    <name type="scientific">Arctium lappa</name>
    <name type="common">Greater burdock</name>
    <name type="synonym">Lappa major</name>
    <dbReference type="NCBI Taxonomy" id="4217"/>
    <lineage>
        <taxon>Eukaryota</taxon>
        <taxon>Viridiplantae</taxon>
        <taxon>Streptophyta</taxon>
        <taxon>Embryophyta</taxon>
        <taxon>Tracheophyta</taxon>
        <taxon>Spermatophyta</taxon>
        <taxon>Magnoliopsida</taxon>
        <taxon>eudicotyledons</taxon>
        <taxon>Gunneridae</taxon>
        <taxon>Pentapetalae</taxon>
        <taxon>asterids</taxon>
        <taxon>campanulids</taxon>
        <taxon>Asterales</taxon>
        <taxon>Asteraceae</taxon>
        <taxon>Carduoideae</taxon>
        <taxon>Cardueae</taxon>
        <taxon>Arctiinae</taxon>
        <taxon>Arctium</taxon>
    </lineage>
</organism>
<gene>
    <name evidence="1" type="ORF">L6452_43555</name>
</gene>
<reference evidence="1 2" key="2">
    <citation type="journal article" date="2022" name="Mol. Ecol. Resour.">
        <title>The genomes of chicory, endive, great burdock and yacon provide insights into Asteraceae paleo-polyploidization history and plant inulin production.</title>
        <authorList>
            <person name="Fan W."/>
            <person name="Wang S."/>
            <person name="Wang H."/>
            <person name="Wang A."/>
            <person name="Jiang F."/>
            <person name="Liu H."/>
            <person name="Zhao H."/>
            <person name="Xu D."/>
            <person name="Zhang Y."/>
        </authorList>
    </citation>
    <scope>NUCLEOTIDE SEQUENCE [LARGE SCALE GENOMIC DNA]</scope>
    <source>
        <strain evidence="2">cv. Niubang</strain>
    </source>
</reference>
<keyword evidence="2" id="KW-1185">Reference proteome</keyword>
<accession>A0ACB8XCU5</accession>
<protein>
    <submittedName>
        <fullName evidence="1">Uncharacterized protein</fullName>
    </submittedName>
</protein>
<comment type="caution">
    <text evidence="1">The sequence shown here is derived from an EMBL/GenBank/DDBJ whole genome shotgun (WGS) entry which is preliminary data.</text>
</comment>
<name>A0ACB8XCU5_ARCLA</name>
<sequence length="73" mass="8717">MEISWSYSQNMEDEYQKFIRRMNPPRVVIDNESCKNATIIQELATAQSNDGEAFGERKKAENKSKKWEESWKW</sequence>
<evidence type="ECO:0000313" key="1">
    <source>
        <dbReference type="EMBL" id="KAI3664942.1"/>
    </source>
</evidence>
<proteinExistence type="predicted"/>
<dbReference type="EMBL" id="CM042064">
    <property type="protein sequence ID" value="KAI3664942.1"/>
    <property type="molecule type" value="Genomic_DNA"/>
</dbReference>